<feature type="binding site" evidence="1">
    <location>
        <position position="216"/>
    </location>
    <ligand>
        <name>substrate</name>
    </ligand>
</feature>
<protein>
    <recommendedName>
        <fullName evidence="1">tRNA N6-adenosine threonylcarbamoyltransferase</fullName>
        <ecNumber evidence="1">2.3.1.234</ecNumber>
    </recommendedName>
    <alternativeName>
        <fullName evidence="1">N6-L-threonylcarbamoyladenine synthase</fullName>
        <shortName evidence="1">t(6)A synthase</shortName>
    </alternativeName>
    <alternativeName>
        <fullName evidence="1">t(6)A37 threonylcarbamoyladenosine biosynthesis protein TsaD</fullName>
    </alternativeName>
    <alternativeName>
        <fullName evidence="1">tRNA threonylcarbamoyladenosine biosynthesis protein TsaD</fullName>
    </alternativeName>
</protein>
<dbReference type="EC" id="2.3.1.234" evidence="1"/>
<comment type="similarity">
    <text evidence="1">Belongs to the KAE1 / TsaD family.</text>
</comment>
<dbReference type="AlphaFoldDB" id="A0A1F5SCF0"/>
<dbReference type="STRING" id="1797989.A3H66_00625"/>
<dbReference type="InterPro" id="IPR043129">
    <property type="entry name" value="ATPase_NBD"/>
</dbReference>
<proteinExistence type="inferred from homology"/>
<dbReference type="InterPro" id="IPR022450">
    <property type="entry name" value="TsaD"/>
</dbReference>
<keyword evidence="1" id="KW-0819">tRNA processing</keyword>
<evidence type="ECO:0000259" key="2">
    <source>
        <dbReference type="Pfam" id="PF00814"/>
    </source>
</evidence>
<dbReference type="GO" id="GO:0061711">
    <property type="term" value="F:tRNA N(6)-L-threonylcarbamoyladenine synthase activity"/>
    <property type="evidence" value="ECO:0007669"/>
    <property type="project" value="UniProtKB-EC"/>
</dbReference>
<keyword evidence="1" id="KW-0408">Iron</keyword>
<dbReference type="GO" id="GO:0005737">
    <property type="term" value="C:cytoplasm"/>
    <property type="evidence" value="ECO:0007669"/>
    <property type="project" value="UniProtKB-SubCell"/>
</dbReference>
<keyword evidence="1" id="KW-0808">Transferase</keyword>
<feature type="domain" description="Gcp-like" evidence="2">
    <location>
        <begin position="26"/>
        <end position="73"/>
    </location>
</feature>
<dbReference type="GO" id="GO:0005506">
    <property type="term" value="F:iron ion binding"/>
    <property type="evidence" value="ECO:0007669"/>
    <property type="project" value="UniProtKB-UniRule"/>
</dbReference>
<keyword evidence="1" id="KW-0012">Acyltransferase</keyword>
<comment type="caution">
    <text evidence="3">The sequence shown here is derived from an EMBL/GenBank/DDBJ whole genome shotgun (WGS) entry which is preliminary data.</text>
</comment>
<dbReference type="EMBL" id="MFFW01000023">
    <property type="protein sequence ID" value="OGF24357.1"/>
    <property type="molecule type" value="Genomic_DNA"/>
</dbReference>
<dbReference type="SUPFAM" id="SSF53067">
    <property type="entry name" value="Actin-like ATPase domain"/>
    <property type="match status" value="2"/>
</dbReference>
<dbReference type="Pfam" id="PF00814">
    <property type="entry name" value="TsaD"/>
    <property type="match status" value="3"/>
</dbReference>
<sequence length="409" mass="45120">MIILGIETSCDETAAAVVRGNGDNFEVLSNVVSSQTEIHKKYGGVVPEVAARTHVLNILPVVNQALEKADLTPTLSLARRGGKSTPFRSPFTRGANKVIDAIAVTVGPGLITSLMVGVETAKVLAYVWRLPAVAINHIEGHIYANWLEPIRVNPKSEIRNPKQISNHKFQIQNKIKFPAIILTVSGGHTMLALMSGHGKYKVLGETRDDAAGEAFDKAAQLLGLGYPGGPEIARLAEEINSFKKINPKSQIPNPNTQLKFKIENLKLKIFLPRPMIRDRNFDFSFSGLKTALLYALEKDKDWRMRIPEYAAEFQQAAVDVLVHKTIKAAKTQNCRTVMLSGGVAANLELRSQLAVAVKKNLPLAKYIMPDLKYCTDNAAMIAAAGYFRARRKDFTPWQKLKTDANLELR</sequence>
<keyword evidence="1" id="KW-0963">Cytoplasm</keyword>
<accession>A0A1F5SCF0</accession>
<dbReference type="PANTHER" id="PTHR11735">
    <property type="entry name" value="TRNA N6-ADENOSINE THREONYLCARBAMOYLTRANSFERASE"/>
    <property type="match status" value="1"/>
</dbReference>
<gene>
    <name evidence="1" type="primary">tsaD</name>
    <name evidence="3" type="ORF">A3H66_00625</name>
</gene>
<feature type="binding site" evidence="1">
    <location>
        <position position="141"/>
    </location>
    <ligand>
        <name>Fe cation</name>
        <dbReference type="ChEBI" id="CHEBI:24875"/>
    </ligand>
</feature>
<comment type="function">
    <text evidence="1">Required for the formation of a threonylcarbamoyl group on adenosine at position 37 (t(6)A37) in tRNAs that read codons beginning with adenine. Is involved in the transfer of the threonylcarbamoyl moiety of threonylcarbamoyl-AMP (TC-AMP) to the N6 group of A37, together with TsaE and TsaB. TsaD likely plays a direct catalytic role in this reaction.</text>
</comment>
<evidence type="ECO:0000313" key="3">
    <source>
        <dbReference type="EMBL" id="OGF24357.1"/>
    </source>
</evidence>
<evidence type="ECO:0000256" key="1">
    <source>
        <dbReference type="HAMAP-Rule" id="MF_01445"/>
    </source>
</evidence>
<comment type="catalytic activity">
    <reaction evidence="1">
        <text>L-threonylcarbamoyladenylate + adenosine(37) in tRNA = N(6)-L-threonylcarbamoyladenosine(37) in tRNA + AMP + H(+)</text>
        <dbReference type="Rhea" id="RHEA:37059"/>
        <dbReference type="Rhea" id="RHEA-COMP:10162"/>
        <dbReference type="Rhea" id="RHEA-COMP:10163"/>
        <dbReference type="ChEBI" id="CHEBI:15378"/>
        <dbReference type="ChEBI" id="CHEBI:73682"/>
        <dbReference type="ChEBI" id="CHEBI:74411"/>
        <dbReference type="ChEBI" id="CHEBI:74418"/>
        <dbReference type="ChEBI" id="CHEBI:456215"/>
        <dbReference type="EC" id="2.3.1.234"/>
    </reaction>
</comment>
<dbReference type="Proteomes" id="UP000178783">
    <property type="component" value="Unassembled WGS sequence"/>
</dbReference>
<feature type="binding site" evidence="1">
    <location>
        <position position="346"/>
    </location>
    <ligand>
        <name>substrate</name>
    </ligand>
</feature>
<dbReference type="Gene3D" id="3.30.420.40">
    <property type="match status" value="2"/>
</dbReference>
<feature type="binding site" evidence="1">
    <location>
        <position position="229"/>
    </location>
    <ligand>
        <name>substrate</name>
    </ligand>
</feature>
<comment type="subcellular location">
    <subcellularLocation>
        <location evidence="1">Cytoplasm</location>
    </subcellularLocation>
</comment>
<name>A0A1F5SCF0_9BACT</name>
<reference evidence="3 4" key="1">
    <citation type="journal article" date="2016" name="Nat. Commun.">
        <title>Thousands of microbial genomes shed light on interconnected biogeochemical processes in an aquifer system.</title>
        <authorList>
            <person name="Anantharaman K."/>
            <person name="Brown C.T."/>
            <person name="Hug L.A."/>
            <person name="Sharon I."/>
            <person name="Castelle C.J."/>
            <person name="Probst A.J."/>
            <person name="Thomas B.C."/>
            <person name="Singh A."/>
            <person name="Wilkins M.J."/>
            <person name="Karaoz U."/>
            <person name="Brodie E.L."/>
            <person name="Williams K.H."/>
            <person name="Hubbard S.S."/>
            <person name="Banfield J.F."/>
        </authorList>
    </citation>
    <scope>NUCLEOTIDE SEQUENCE [LARGE SCALE GENOMIC DNA]</scope>
</reference>
<feature type="domain" description="Gcp-like" evidence="2">
    <location>
        <begin position="98"/>
        <end position="148"/>
    </location>
</feature>
<dbReference type="CDD" id="cd24133">
    <property type="entry name" value="ASKHA_NBD_TsaD_bac"/>
    <property type="match status" value="1"/>
</dbReference>
<comment type="caution">
    <text evidence="1">Lacks conserved residue(s) required for the propagation of feature annotation.</text>
</comment>
<feature type="binding site" evidence="1">
    <location>
        <begin position="183"/>
        <end position="187"/>
    </location>
    <ligand>
        <name>substrate</name>
    </ligand>
</feature>
<feature type="binding site" evidence="1">
    <location>
        <position position="376"/>
    </location>
    <ligand>
        <name>Fe cation</name>
        <dbReference type="ChEBI" id="CHEBI:24875"/>
    </ligand>
</feature>
<comment type="cofactor">
    <cofactor evidence="1">
        <name>Fe(2+)</name>
        <dbReference type="ChEBI" id="CHEBI:29033"/>
    </cofactor>
    <text evidence="1">Binds 1 Fe(2+) ion per subunit.</text>
</comment>
<dbReference type="HAMAP" id="MF_01445">
    <property type="entry name" value="TsaD"/>
    <property type="match status" value="1"/>
</dbReference>
<keyword evidence="1" id="KW-0479">Metal-binding</keyword>
<dbReference type="PANTHER" id="PTHR11735:SF6">
    <property type="entry name" value="TRNA N6-ADENOSINE THREONYLCARBAMOYLTRANSFERASE, MITOCHONDRIAL"/>
    <property type="match status" value="1"/>
</dbReference>
<feature type="domain" description="Gcp-like" evidence="2">
    <location>
        <begin position="169"/>
        <end position="382"/>
    </location>
</feature>
<feature type="binding site" evidence="1">
    <location>
        <position position="137"/>
    </location>
    <ligand>
        <name>Fe cation</name>
        <dbReference type="ChEBI" id="CHEBI:24875"/>
    </ligand>
</feature>
<organism evidence="3 4">
    <name type="scientific">Candidatus Falkowbacteria bacterium RIFCSPLOWO2_02_FULL_45_21</name>
    <dbReference type="NCBI Taxonomy" id="1797989"/>
    <lineage>
        <taxon>Bacteria</taxon>
        <taxon>Candidatus Falkowiibacteriota</taxon>
    </lineage>
</organism>
<dbReference type="InterPro" id="IPR000905">
    <property type="entry name" value="Gcp-like_dom"/>
</dbReference>
<evidence type="ECO:0000313" key="4">
    <source>
        <dbReference type="Proteomes" id="UP000178783"/>
    </source>
</evidence>
<dbReference type="GO" id="GO:0002949">
    <property type="term" value="P:tRNA threonylcarbamoyladenosine modification"/>
    <property type="evidence" value="ECO:0007669"/>
    <property type="project" value="UniProtKB-UniRule"/>
</dbReference>